<keyword evidence="3" id="KW-1185">Reference proteome</keyword>
<evidence type="ECO:0000313" key="3">
    <source>
        <dbReference type="Proteomes" id="UP000319298"/>
    </source>
</evidence>
<name>A0ABX5W3G1_9BRAD</name>
<reference evidence="2 3" key="2">
    <citation type="journal article" date="2020" name="Int. J. Syst. Evol. Microbiol.">
        <title>Description and complete genome sequences of Bradyrhizobium symbiodeficiens sp. nov., a non-symbiotic bacterium associated with legumes native to Canada.</title>
        <authorList>
            <person name="Bromfield E.S.P."/>
            <person name="Cloutier S."/>
            <person name="Nguyen H.D.T."/>
        </authorList>
    </citation>
    <scope>NUCLEOTIDE SEQUENCE [LARGE SCALE GENOMIC DNA]</scope>
    <source>
        <strain evidence="2 3">65S1MB</strain>
    </source>
</reference>
<gene>
    <name evidence="2" type="ORF">FJN17_08040</name>
</gene>
<organism evidence="2 3">
    <name type="scientific">Bradyrhizobium symbiodeficiens</name>
    <dbReference type="NCBI Taxonomy" id="1404367"/>
    <lineage>
        <taxon>Bacteria</taxon>
        <taxon>Pseudomonadati</taxon>
        <taxon>Pseudomonadota</taxon>
        <taxon>Alphaproteobacteria</taxon>
        <taxon>Hyphomicrobiales</taxon>
        <taxon>Nitrobacteraceae</taxon>
        <taxon>Bradyrhizobium</taxon>
    </lineage>
</organism>
<dbReference type="EMBL" id="CP041090">
    <property type="protein sequence ID" value="QDF37519.1"/>
    <property type="molecule type" value="Genomic_DNA"/>
</dbReference>
<accession>A0ABX5W3G1</accession>
<dbReference type="RefSeq" id="WP_051000385.1">
    <property type="nucleotide sequence ID" value="NZ_CP041090.2"/>
</dbReference>
<dbReference type="Pfam" id="PF14065">
    <property type="entry name" value="Pvc16_N"/>
    <property type="match status" value="1"/>
</dbReference>
<reference evidence="3" key="1">
    <citation type="submission" date="2019-06" db="EMBL/GenBank/DDBJ databases">
        <title>Whole-Genome Sequence of Bradyrhizobium sp. 3 Strain 65S1MB.</title>
        <authorList>
            <person name="Bromfield E.S.P."/>
            <person name="Cloutier S."/>
            <person name="Nguyen H.D.T."/>
        </authorList>
    </citation>
    <scope>NUCLEOTIDE SEQUENCE [LARGE SCALE GENOMIC DNA]</scope>
    <source>
        <strain evidence="3">65S1MB</strain>
    </source>
</reference>
<evidence type="ECO:0000259" key="1">
    <source>
        <dbReference type="Pfam" id="PF14065"/>
    </source>
</evidence>
<evidence type="ECO:0000313" key="2">
    <source>
        <dbReference type="EMBL" id="QDF37519.1"/>
    </source>
</evidence>
<dbReference type="Proteomes" id="UP000319298">
    <property type="component" value="Chromosome"/>
</dbReference>
<proteinExistence type="predicted"/>
<dbReference type="InterPro" id="IPR025351">
    <property type="entry name" value="Pvc16_N"/>
</dbReference>
<sequence length="191" mass="20524">MSSAGFRIVTEAIRDRIKAALQDDVHVGPLDDLAAKDTRLVLFLYRVSVNADLRNAGHRRVGANPNAPIILYENALPFDLHFLVSASPSAEGTDLQGMEDLGLAIQALNDQPDVVGGALAGDVVRLSFEAMTTEEMGRIWALFPAANYRTSVVVLATPVWIDPAQPKPTAAPVTDETYAVTPSLGEPRNGY</sequence>
<protein>
    <submittedName>
        <fullName evidence="2">DUF4255 domain-containing protein</fullName>
    </submittedName>
</protein>
<feature type="domain" description="Pvc16 N-terminal" evidence="1">
    <location>
        <begin position="9"/>
        <end position="174"/>
    </location>
</feature>